<proteinExistence type="predicted"/>
<feature type="domain" description="SGNH hydrolase-type esterase" evidence="1">
    <location>
        <begin position="190"/>
        <end position="384"/>
    </location>
</feature>
<evidence type="ECO:0000313" key="3">
    <source>
        <dbReference type="Proteomes" id="UP000295146"/>
    </source>
</evidence>
<comment type="caution">
    <text evidence="2">The sequence shown here is derived from an EMBL/GenBank/DDBJ whole genome shotgun (WGS) entry which is preliminary data.</text>
</comment>
<evidence type="ECO:0000259" key="1">
    <source>
        <dbReference type="Pfam" id="PF13472"/>
    </source>
</evidence>
<protein>
    <submittedName>
        <fullName evidence="2">Lysophospholipase L1-like esterase</fullName>
    </submittedName>
</protein>
<dbReference type="Proteomes" id="UP000295146">
    <property type="component" value="Unassembled WGS sequence"/>
</dbReference>
<organism evidence="2 3">
    <name type="scientific">Kribbella pratensis</name>
    <dbReference type="NCBI Taxonomy" id="2512112"/>
    <lineage>
        <taxon>Bacteria</taxon>
        <taxon>Bacillati</taxon>
        <taxon>Actinomycetota</taxon>
        <taxon>Actinomycetes</taxon>
        <taxon>Propionibacteriales</taxon>
        <taxon>Kribbellaceae</taxon>
        <taxon>Kribbella</taxon>
    </lineage>
</organism>
<accession>A0A4R8C429</accession>
<dbReference type="EMBL" id="SODP01000002">
    <property type="protein sequence ID" value="TDW69885.1"/>
    <property type="molecule type" value="Genomic_DNA"/>
</dbReference>
<dbReference type="PANTHER" id="PTHR43784:SF2">
    <property type="entry name" value="GDSL-LIKE LIPASE_ACYLHYDROLASE, PUTATIVE (AFU_ORTHOLOGUE AFUA_2G00820)-RELATED"/>
    <property type="match status" value="1"/>
</dbReference>
<dbReference type="InterPro" id="IPR013830">
    <property type="entry name" value="SGNH_hydro"/>
</dbReference>
<dbReference type="PANTHER" id="PTHR43784">
    <property type="entry name" value="GDSL-LIKE LIPASE/ACYLHYDROLASE, PUTATIVE (AFU_ORTHOLOGUE AFUA_2G00820)-RELATED"/>
    <property type="match status" value="1"/>
</dbReference>
<dbReference type="InterPro" id="IPR036514">
    <property type="entry name" value="SGNH_hydro_sf"/>
</dbReference>
<dbReference type="AlphaFoldDB" id="A0A4R8C429"/>
<reference evidence="2 3" key="1">
    <citation type="submission" date="2019-03" db="EMBL/GenBank/DDBJ databases">
        <title>Genomic Encyclopedia of Type Strains, Phase III (KMG-III): the genomes of soil and plant-associated and newly described type strains.</title>
        <authorList>
            <person name="Whitman W."/>
        </authorList>
    </citation>
    <scope>NUCLEOTIDE SEQUENCE [LARGE SCALE GENOMIC DNA]</scope>
    <source>
        <strain evidence="2 3">VKM Ac-2573</strain>
    </source>
</reference>
<dbReference type="Gene3D" id="3.40.50.1110">
    <property type="entry name" value="SGNH hydrolase"/>
    <property type="match status" value="1"/>
</dbReference>
<gene>
    <name evidence="2" type="ORF">EV653_3915</name>
</gene>
<dbReference type="InterPro" id="IPR053140">
    <property type="entry name" value="GDSL_Rv0518-like"/>
</dbReference>
<dbReference type="Pfam" id="PF13472">
    <property type="entry name" value="Lipase_GDSL_2"/>
    <property type="match status" value="1"/>
</dbReference>
<evidence type="ECO:0000313" key="2">
    <source>
        <dbReference type="EMBL" id="TDW69885.1"/>
    </source>
</evidence>
<dbReference type="SUPFAM" id="SSF52266">
    <property type="entry name" value="SGNH hydrolase"/>
    <property type="match status" value="1"/>
</dbReference>
<sequence length="394" mass="40741">MPATARQTPPVAAPAWRTAWMTALQQPNANQNWSKQGFANQSVRQVIRLSSGGSDVRIRISNQYGVQPLKLAGATVAKAAKGAAVVSGSVRPVRFGGAESVSIPAGGQVVGDAVALSGLTSGSQLAITLYFARATGPATFHEFGATGASYRAAGDKLMETSGTAYRETSGGWYFLAGVDVTPTGGGSVVAFGDSITNGYTSAPGTRYPDLLAARLSAAGRPMPVLNAGLGGNRLLTDSACYGEKGLARFHRDVLDQPGTTTAMVLIGINDLGYPEIAATSCTTPNPAITPAQLIAGYRTLIEDAHSRGIRVVGVTLTPFRGASVYTAHSAQLRTAVNAWITTSGEFDAVADFASALADPADPTRLAPKYDSGDHLHPNAAGYRVMADAVDLKTL</sequence>
<dbReference type="CDD" id="cd01830">
    <property type="entry name" value="XynE_like"/>
    <property type="match status" value="1"/>
</dbReference>
<keyword evidence="3" id="KW-1185">Reference proteome</keyword>
<name>A0A4R8C429_9ACTN</name>